<evidence type="ECO:0000313" key="2">
    <source>
        <dbReference type="Proteomes" id="UP000237271"/>
    </source>
</evidence>
<name>A0A2P4XI24_9STRA</name>
<dbReference type="AlphaFoldDB" id="A0A2P4XI24"/>
<evidence type="ECO:0000313" key="1">
    <source>
        <dbReference type="EMBL" id="POM65198.1"/>
    </source>
</evidence>
<protein>
    <submittedName>
        <fullName evidence="1">Uncharacterized protein</fullName>
    </submittedName>
</protein>
<organism evidence="1 2">
    <name type="scientific">Phytophthora palmivora</name>
    <dbReference type="NCBI Taxonomy" id="4796"/>
    <lineage>
        <taxon>Eukaryota</taxon>
        <taxon>Sar</taxon>
        <taxon>Stramenopiles</taxon>
        <taxon>Oomycota</taxon>
        <taxon>Peronosporomycetes</taxon>
        <taxon>Peronosporales</taxon>
        <taxon>Peronosporaceae</taxon>
        <taxon>Phytophthora</taxon>
    </lineage>
</organism>
<accession>A0A2P4XI24</accession>
<comment type="caution">
    <text evidence="1">The sequence shown here is derived from an EMBL/GenBank/DDBJ whole genome shotgun (WGS) entry which is preliminary data.</text>
</comment>
<reference evidence="1 2" key="1">
    <citation type="journal article" date="2017" name="Genome Biol. Evol.">
        <title>Phytophthora megakarya and P. palmivora, closely related causal agents of cacao black pod rot, underwent increases in genome sizes and gene numbers by different mechanisms.</title>
        <authorList>
            <person name="Ali S.S."/>
            <person name="Shao J."/>
            <person name="Lary D.J."/>
            <person name="Kronmiller B."/>
            <person name="Shen D."/>
            <person name="Strem M.D."/>
            <person name="Amoako-Attah I."/>
            <person name="Akrofi A.Y."/>
            <person name="Begoude B.A."/>
            <person name="Ten Hoopen G.M."/>
            <person name="Coulibaly K."/>
            <person name="Kebe B.I."/>
            <person name="Melnick R.L."/>
            <person name="Guiltinan M.J."/>
            <person name="Tyler B.M."/>
            <person name="Meinhardt L.W."/>
            <person name="Bailey B.A."/>
        </authorList>
    </citation>
    <scope>NUCLEOTIDE SEQUENCE [LARGE SCALE GENOMIC DNA]</scope>
    <source>
        <strain evidence="2">sbr112.9</strain>
    </source>
</reference>
<keyword evidence="2" id="KW-1185">Reference proteome</keyword>
<gene>
    <name evidence="1" type="ORF">PHPALM_19127</name>
</gene>
<dbReference type="EMBL" id="NCKW01010464">
    <property type="protein sequence ID" value="POM65198.1"/>
    <property type="molecule type" value="Genomic_DNA"/>
</dbReference>
<proteinExistence type="predicted"/>
<dbReference type="Proteomes" id="UP000237271">
    <property type="component" value="Unassembled WGS sequence"/>
</dbReference>
<sequence>MKPFKDRHRDIYRKYVIQNGIFTDAAQKGRHIAKSIYKRLLGTGPRDMEGVFATGMPPAEGVVGLTS</sequence>